<accession>A0A162ZS87</accession>
<dbReference type="VEuPathDB" id="FungiDB:PHYBLDRAFT_173151"/>
<dbReference type="Pfam" id="PF00649">
    <property type="entry name" value="Copper-fist"/>
    <property type="match status" value="1"/>
</dbReference>
<evidence type="ECO:0000256" key="13">
    <source>
        <dbReference type="ARBA" id="ARBA00023242"/>
    </source>
</evidence>
<dbReference type="PROSITE" id="PS50073">
    <property type="entry name" value="COPPER_FIST_2"/>
    <property type="match status" value="1"/>
</dbReference>
<dbReference type="OrthoDB" id="424551at2759"/>
<evidence type="ECO:0000256" key="8">
    <source>
        <dbReference type="ARBA" id="ARBA00022723"/>
    </source>
</evidence>
<evidence type="ECO:0000259" key="18">
    <source>
        <dbReference type="PROSITE" id="PS51186"/>
    </source>
</evidence>
<dbReference type="GO" id="GO:0010485">
    <property type="term" value="F:histone H4 acetyltransferase activity"/>
    <property type="evidence" value="ECO:0007669"/>
    <property type="project" value="InterPro"/>
</dbReference>
<keyword evidence="7" id="KW-0808">Transferase</keyword>
<keyword evidence="12" id="KW-0804">Transcription</keyword>
<dbReference type="GO" id="GO:0003677">
    <property type="term" value="F:DNA binding"/>
    <property type="evidence" value="ECO:0007669"/>
    <property type="project" value="UniProtKB-KW"/>
</dbReference>
<comment type="catalytic activity">
    <reaction evidence="15">
        <text>N-terminal L-seryl-[histone H2A] + acetyl-CoA = N-terminal N(alpha)-acetyl-L-seryl-[histone H2A] + CoA + H(+)</text>
        <dbReference type="Rhea" id="RHEA:50600"/>
        <dbReference type="Rhea" id="RHEA-COMP:12742"/>
        <dbReference type="Rhea" id="RHEA-COMP:12744"/>
        <dbReference type="ChEBI" id="CHEBI:15378"/>
        <dbReference type="ChEBI" id="CHEBI:57287"/>
        <dbReference type="ChEBI" id="CHEBI:57288"/>
        <dbReference type="ChEBI" id="CHEBI:64738"/>
        <dbReference type="ChEBI" id="CHEBI:83690"/>
        <dbReference type="EC" id="2.3.1.257"/>
    </reaction>
</comment>
<evidence type="ECO:0000256" key="7">
    <source>
        <dbReference type="ARBA" id="ARBA00022679"/>
    </source>
</evidence>
<evidence type="ECO:0000256" key="10">
    <source>
        <dbReference type="ARBA" id="ARBA00023008"/>
    </source>
</evidence>
<dbReference type="GO" id="GO:0043998">
    <property type="term" value="F:histone H2A acetyltransferase activity"/>
    <property type="evidence" value="ECO:0007669"/>
    <property type="project" value="InterPro"/>
</dbReference>
<dbReference type="SMART" id="SM01090">
    <property type="entry name" value="Copper-fist"/>
    <property type="match status" value="1"/>
</dbReference>
<sequence>MILIDNIKHACASCIKGHRSSSCQHKDRHLLPIRRKGRPISQCDQCREERKKRRVHQKCSCSSKKGMYTTENSRVDIANKSSCLVDFIDMPITYSNKDLNVIIEYHDISQMTIELKEWAFNLVKSNLYHLYRKSNDGWNALEKKAEMSTPEARYLIARSASDPNILYGFLLFQMVTEETMDDDVMAEVAYCYELQLVESARNYGLGEYFMKLLAEIGNHWKMDKMMLTVFKSNKGAFRFYKKLGFELDEISPSACLSALQARKFDYEILSKKCS</sequence>
<keyword evidence="13" id="KW-0539">Nucleus</keyword>
<evidence type="ECO:0000256" key="12">
    <source>
        <dbReference type="ARBA" id="ARBA00023163"/>
    </source>
</evidence>
<keyword evidence="14" id="KW-0012">Acyltransferase</keyword>
<keyword evidence="19" id="KW-0238">DNA-binding</keyword>
<evidence type="ECO:0000256" key="16">
    <source>
        <dbReference type="ARBA" id="ARBA00049524"/>
    </source>
</evidence>
<dbReference type="GeneID" id="28997858"/>
<dbReference type="GO" id="GO:1990189">
    <property type="term" value="F:protein N-terminal-serine acetyltransferase activity"/>
    <property type="evidence" value="ECO:0007669"/>
    <property type="project" value="UniProtKB-EC"/>
</dbReference>
<evidence type="ECO:0000256" key="5">
    <source>
        <dbReference type="ARBA" id="ARBA00015043"/>
    </source>
</evidence>
<dbReference type="PANTHER" id="PTHR20531">
    <property type="entry name" value="N-ALPHA-ACETYLTRANSFERASE 40"/>
    <property type="match status" value="1"/>
</dbReference>
<dbReference type="Proteomes" id="UP000077315">
    <property type="component" value="Unassembled WGS sequence"/>
</dbReference>
<dbReference type="GO" id="GO:0005634">
    <property type="term" value="C:nucleus"/>
    <property type="evidence" value="ECO:0007669"/>
    <property type="project" value="UniProtKB-SubCell"/>
</dbReference>
<dbReference type="Gene3D" id="3.40.630.30">
    <property type="match status" value="1"/>
</dbReference>
<evidence type="ECO:0000256" key="4">
    <source>
        <dbReference type="ARBA" id="ARBA00012950"/>
    </source>
</evidence>
<dbReference type="EC" id="2.3.1.257" evidence="4"/>
<keyword evidence="10" id="KW-0186">Copper</keyword>
<dbReference type="InterPro" id="IPR039949">
    <property type="entry name" value="NAA40"/>
</dbReference>
<dbReference type="InterPro" id="IPR016181">
    <property type="entry name" value="Acyl_CoA_acyltransferase"/>
</dbReference>
<keyword evidence="11" id="KW-0805">Transcription regulation</keyword>
<reference evidence="20" key="1">
    <citation type="submission" date="2015-06" db="EMBL/GenBank/DDBJ databases">
        <title>Expansion of signal transduction pathways in fungi by whole-genome duplication.</title>
        <authorList>
            <consortium name="DOE Joint Genome Institute"/>
            <person name="Corrochano L.M."/>
            <person name="Kuo A."/>
            <person name="Marcet-Houben M."/>
            <person name="Polaino S."/>
            <person name="Salamov A."/>
            <person name="Villalobos J.M."/>
            <person name="Alvarez M.I."/>
            <person name="Avalos J."/>
            <person name="Benito E.P."/>
            <person name="Benoit I."/>
            <person name="Burger G."/>
            <person name="Camino L.P."/>
            <person name="Canovas D."/>
            <person name="Cerda-Olmedo E."/>
            <person name="Cheng J.-F."/>
            <person name="Dominguez A."/>
            <person name="Elias M."/>
            <person name="Eslava A.P."/>
            <person name="Glaser F."/>
            <person name="Grimwood J."/>
            <person name="Gutierrez G."/>
            <person name="Heitman J."/>
            <person name="Henrissat B."/>
            <person name="Iturriaga E.A."/>
            <person name="Lang B.F."/>
            <person name="Lavin J.L."/>
            <person name="Lee S."/>
            <person name="Li W."/>
            <person name="Lindquist E."/>
            <person name="Lopez-Garcia S."/>
            <person name="Luque E.M."/>
            <person name="Marcos A.T."/>
            <person name="Martin J."/>
            <person name="McCluskey K."/>
            <person name="Medina H.R."/>
            <person name="Miralles-Duran A."/>
            <person name="Miyazaki A."/>
            <person name="Munoz-Torres E."/>
            <person name="Oguiza J.A."/>
            <person name="Ohm R."/>
            <person name="Olmedo M."/>
            <person name="Orejas M."/>
            <person name="Ortiz-Castellanos L."/>
            <person name="Pisabarro A.G."/>
            <person name="Rodriguez-Romero J."/>
            <person name="Ruiz-Herrera J."/>
            <person name="Ruiz-Vazquez R."/>
            <person name="Sanz C."/>
            <person name="Schackwitz W."/>
            <person name="Schmutz J."/>
            <person name="Shahriari M."/>
            <person name="Shelest E."/>
            <person name="Silva-Franco F."/>
            <person name="Soanes D."/>
            <person name="Syed K."/>
            <person name="Tagua V.G."/>
            <person name="Talbot N.J."/>
            <person name="Thon M."/>
            <person name="De vries R.P."/>
            <person name="Wiebenga A."/>
            <person name="Yadav J.S."/>
            <person name="Braun E.L."/>
            <person name="Baker S."/>
            <person name="Garre V."/>
            <person name="Horwitz B."/>
            <person name="Torres-Martinez S."/>
            <person name="Idnurm A."/>
            <person name="Herrera-Estrella A."/>
            <person name="Gabaldon T."/>
            <person name="Grigoriev I.V."/>
        </authorList>
    </citation>
    <scope>NUCLEOTIDE SEQUENCE [LARGE SCALE GENOMIC DNA]</scope>
    <source>
        <strain evidence="20">NRRL 1555(-)</strain>
    </source>
</reference>
<evidence type="ECO:0000256" key="6">
    <source>
        <dbReference type="ARBA" id="ARBA00022490"/>
    </source>
</evidence>
<dbReference type="InParanoid" id="A0A162ZS87"/>
<dbReference type="InterPro" id="IPR036395">
    <property type="entry name" value="Cu_fist_DNA-bd_dom_sf"/>
</dbReference>
<name>A0A162ZS87_PHYB8</name>
<protein>
    <recommendedName>
        <fullName evidence="5">N-alpha-acetyltransferase 40</fullName>
        <ecNumber evidence="4">2.3.1.257</ecNumber>
    </recommendedName>
</protein>
<feature type="domain" description="Copper-fist" evidence="17">
    <location>
        <begin position="1"/>
        <end position="40"/>
    </location>
</feature>
<keyword evidence="6" id="KW-0963">Cytoplasm</keyword>
<comment type="similarity">
    <text evidence="3">Belongs to the acetyltransferase family. NAA40 subfamily.</text>
</comment>
<keyword evidence="8" id="KW-0479">Metal-binding</keyword>
<dbReference type="STRING" id="763407.A0A162ZS87"/>
<comment type="catalytic activity">
    <reaction evidence="16">
        <text>N-terminal L-seryl-[histone H4] + acetyl-CoA = N-terminal N(alpha)-acetyl-L-seryl-[histone H4] + CoA + H(+)</text>
        <dbReference type="Rhea" id="RHEA:50596"/>
        <dbReference type="Rhea" id="RHEA-COMP:12740"/>
        <dbReference type="Rhea" id="RHEA-COMP:12743"/>
        <dbReference type="ChEBI" id="CHEBI:15378"/>
        <dbReference type="ChEBI" id="CHEBI:57287"/>
        <dbReference type="ChEBI" id="CHEBI:57288"/>
        <dbReference type="ChEBI" id="CHEBI:64738"/>
        <dbReference type="ChEBI" id="CHEBI:83690"/>
        <dbReference type="EC" id="2.3.1.257"/>
    </reaction>
</comment>
<feature type="domain" description="N-acetyltransferase" evidence="18">
    <location>
        <begin position="113"/>
        <end position="266"/>
    </location>
</feature>
<evidence type="ECO:0000259" key="17">
    <source>
        <dbReference type="PROSITE" id="PS50073"/>
    </source>
</evidence>
<dbReference type="GO" id="GO:0005507">
    <property type="term" value="F:copper ion binding"/>
    <property type="evidence" value="ECO:0007669"/>
    <property type="project" value="InterPro"/>
</dbReference>
<evidence type="ECO:0000256" key="11">
    <source>
        <dbReference type="ARBA" id="ARBA00023015"/>
    </source>
</evidence>
<organism evidence="19 20">
    <name type="scientific">Phycomyces blakesleeanus (strain ATCC 8743b / DSM 1359 / FGSC 10004 / NBRC 33097 / NRRL 1555)</name>
    <dbReference type="NCBI Taxonomy" id="763407"/>
    <lineage>
        <taxon>Eukaryota</taxon>
        <taxon>Fungi</taxon>
        <taxon>Fungi incertae sedis</taxon>
        <taxon>Mucoromycota</taxon>
        <taxon>Mucoromycotina</taxon>
        <taxon>Mucoromycetes</taxon>
        <taxon>Mucorales</taxon>
        <taxon>Phycomycetaceae</taxon>
        <taxon>Phycomyces</taxon>
    </lineage>
</organism>
<keyword evidence="20" id="KW-1185">Reference proteome</keyword>
<dbReference type="SUPFAM" id="SSF57879">
    <property type="entry name" value="Zinc domain conserved in yeast copper-regulated transcription factors"/>
    <property type="match status" value="1"/>
</dbReference>
<gene>
    <name evidence="19" type="ORF">PHYBLDRAFT_173151</name>
</gene>
<dbReference type="GO" id="GO:0003700">
    <property type="term" value="F:DNA-binding transcription factor activity"/>
    <property type="evidence" value="ECO:0007669"/>
    <property type="project" value="InterPro"/>
</dbReference>
<dbReference type="SMART" id="SM00412">
    <property type="entry name" value="Cu_FIST"/>
    <property type="match status" value="1"/>
</dbReference>
<dbReference type="RefSeq" id="XP_018286771.1">
    <property type="nucleotide sequence ID" value="XM_018436952.1"/>
</dbReference>
<dbReference type="Gene3D" id="3.90.430.10">
    <property type="entry name" value="Copper fist DNA-binding domain"/>
    <property type="match status" value="1"/>
</dbReference>
<evidence type="ECO:0000313" key="19">
    <source>
        <dbReference type="EMBL" id="OAD68731.1"/>
    </source>
</evidence>
<evidence type="ECO:0000256" key="15">
    <source>
        <dbReference type="ARBA" id="ARBA00047821"/>
    </source>
</evidence>
<evidence type="ECO:0000313" key="20">
    <source>
        <dbReference type="Proteomes" id="UP000077315"/>
    </source>
</evidence>
<proteinExistence type="inferred from homology"/>
<dbReference type="GO" id="GO:0005737">
    <property type="term" value="C:cytoplasm"/>
    <property type="evidence" value="ECO:0007669"/>
    <property type="project" value="UniProtKB-SubCell"/>
</dbReference>
<dbReference type="FunCoup" id="A0A162ZS87">
    <property type="interactions" value="728"/>
</dbReference>
<dbReference type="PANTHER" id="PTHR20531:SF1">
    <property type="entry name" value="N-ALPHA-ACETYLTRANSFERASE 40"/>
    <property type="match status" value="1"/>
</dbReference>
<evidence type="ECO:0000256" key="1">
    <source>
        <dbReference type="ARBA" id="ARBA00004123"/>
    </source>
</evidence>
<dbReference type="Pfam" id="PF00583">
    <property type="entry name" value="Acetyltransf_1"/>
    <property type="match status" value="1"/>
</dbReference>
<dbReference type="PROSITE" id="PS51186">
    <property type="entry name" value="GNAT"/>
    <property type="match status" value="1"/>
</dbReference>
<keyword evidence="9" id="KW-0862">Zinc</keyword>
<dbReference type="AlphaFoldDB" id="A0A162ZS87"/>
<dbReference type="SUPFAM" id="SSF55729">
    <property type="entry name" value="Acyl-CoA N-acyltransferases (Nat)"/>
    <property type="match status" value="1"/>
</dbReference>
<dbReference type="EMBL" id="KV440994">
    <property type="protein sequence ID" value="OAD68731.1"/>
    <property type="molecule type" value="Genomic_DNA"/>
</dbReference>
<evidence type="ECO:0000256" key="9">
    <source>
        <dbReference type="ARBA" id="ARBA00022833"/>
    </source>
</evidence>
<evidence type="ECO:0000256" key="2">
    <source>
        <dbReference type="ARBA" id="ARBA00004496"/>
    </source>
</evidence>
<dbReference type="InterPro" id="IPR000182">
    <property type="entry name" value="GNAT_dom"/>
</dbReference>
<evidence type="ECO:0000256" key="14">
    <source>
        <dbReference type="ARBA" id="ARBA00023315"/>
    </source>
</evidence>
<dbReference type="FunFam" id="3.90.430.10:FF:000001">
    <property type="entry name" value="Copper fist DNA-binding protein"/>
    <property type="match status" value="1"/>
</dbReference>
<comment type="subcellular location">
    <subcellularLocation>
        <location evidence="2">Cytoplasm</location>
    </subcellularLocation>
    <subcellularLocation>
        <location evidence="1">Nucleus</location>
    </subcellularLocation>
</comment>
<evidence type="ECO:0000256" key="3">
    <source>
        <dbReference type="ARBA" id="ARBA00008870"/>
    </source>
</evidence>
<dbReference type="PRINTS" id="PR00617">
    <property type="entry name" value="COPPERFIST"/>
</dbReference>
<dbReference type="InterPro" id="IPR001083">
    <property type="entry name" value="Cu_fist_DNA-bd_dom"/>
</dbReference>